<keyword evidence="1" id="KW-0472">Membrane</keyword>
<feature type="transmembrane region" description="Helical" evidence="1">
    <location>
        <begin position="40"/>
        <end position="59"/>
    </location>
</feature>
<evidence type="ECO:0000313" key="3">
    <source>
        <dbReference type="Proteomes" id="UP000002431"/>
    </source>
</evidence>
<keyword evidence="1" id="KW-1133">Transmembrane helix</keyword>
<name>Q1IVY1_DEIGD</name>
<dbReference type="RefSeq" id="WP_011531423.1">
    <property type="nucleotide sequence ID" value="NC_008025.1"/>
</dbReference>
<proteinExistence type="predicted"/>
<sequence>MFGRRVPPRIVFVLSLLLAVLCGLIALHYGQAARWLPTLLWGAVALWFAVDAVRAYGWWKKS</sequence>
<dbReference type="STRING" id="319795.Dgeo_2311"/>
<dbReference type="AlphaFoldDB" id="Q1IVY1"/>
<dbReference type="Proteomes" id="UP000002431">
    <property type="component" value="Chromosome"/>
</dbReference>
<gene>
    <name evidence="2" type="ordered locus">Dgeo_2311</name>
</gene>
<evidence type="ECO:0000256" key="1">
    <source>
        <dbReference type="SAM" id="Phobius"/>
    </source>
</evidence>
<organism evidence="2 3">
    <name type="scientific">Deinococcus geothermalis (strain DSM 11300 / CIP 105573 / AG-3a)</name>
    <dbReference type="NCBI Taxonomy" id="319795"/>
    <lineage>
        <taxon>Bacteria</taxon>
        <taxon>Thermotogati</taxon>
        <taxon>Deinococcota</taxon>
        <taxon>Deinococci</taxon>
        <taxon>Deinococcales</taxon>
        <taxon>Deinococcaceae</taxon>
        <taxon>Deinococcus</taxon>
    </lineage>
</organism>
<dbReference type="EMBL" id="CP000359">
    <property type="protein sequence ID" value="ABF46603.1"/>
    <property type="molecule type" value="Genomic_DNA"/>
</dbReference>
<accession>Q1IVY1</accession>
<evidence type="ECO:0000313" key="2">
    <source>
        <dbReference type="EMBL" id="ABF46603.1"/>
    </source>
</evidence>
<protein>
    <submittedName>
        <fullName evidence="2">Uncharacterized protein</fullName>
    </submittedName>
</protein>
<reference evidence="2" key="1">
    <citation type="submission" date="2006-04" db="EMBL/GenBank/DDBJ databases">
        <title>Complete sequence of chromosome of Deinococcus geothermalis DSM 11300.</title>
        <authorList>
            <consortium name="US DOE Joint Genome Institute"/>
            <person name="Copeland A."/>
            <person name="Lucas S."/>
            <person name="Lapidus A."/>
            <person name="Barry K."/>
            <person name="Detter J.C."/>
            <person name="Glavina del Rio T."/>
            <person name="Hammon N."/>
            <person name="Israni S."/>
            <person name="Dalin E."/>
            <person name="Tice H."/>
            <person name="Pitluck S."/>
            <person name="Brettin T."/>
            <person name="Bruce D."/>
            <person name="Han C."/>
            <person name="Tapia R."/>
            <person name="Saunders E."/>
            <person name="Gilna P."/>
            <person name="Schmutz J."/>
            <person name="Larimer F."/>
            <person name="Land M."/>
            <person name="Hauser L."/>
            <person name="Kyrpides N."/>
            <person name="Kim E."/>
            <person name="Daly M.J."/>
            <person name="Fredrickson J.K."/>
            <person name="Makarova K.S."/>
            <person name="Gaidamakova E.K."/>
            <person name="Zhai M."/>
            <person name="Richardson P."/>
        </authorList>
    </citation>
    <scope>NUCLEOTIDE SEQUENCE</scope>
    <source>
        <strain evidence="2">DSM 11300</strain>
    </source>
</reference>
<keyword evidence="1" id="KW-0812">Transmembrane</keyword>
<dbReference type="HOGENOM" id="CLU_196614_0_0_0"/>
<dbReference type="KEGG" id="dge:Dgeo_2311"/>
<keyword evidence="3" id="KW-1185">Reference proteome</keyword>